<feature type="domain" description="ABC transporter" evidence="9">
    <location>
        <begin position="308"/>
        <end position="541"/>
    </location>
</feature>
<dbReference type="RefSeq" id="WP_330927969.1">
    <property type="nucleotide sequence ID" value="NZ_CP119075.1"/>
</dbReference>
<dbReference type="CDD" id="cd03225">
    <property type="entry name" value="ABC_cobalt_CbiO_domain1"/>
    <property type="match status" value="2"/>
</dbReference>
<keyword evidence="3" id="KW-0813">Transport</keyword>
<keyword evidence="7" id="KW-1278">Translocase</keyword>
<evidence type="ECO:0000256" key="5">
    <source>
        <dbReference type="ARBA" id="ARBA00022741"/>
    </source>
</evidence>
<dbReference type="Proteomes" id="UP001218638">
    <property type="component" value="Chromosome"/>
</dbReference>
<dbReference type="PROSITE" id="PS50893">
    <property type="entry name" value="ABC_TRANSPORTER_2"/>
    <property type="match status" value="2"/>
</dbReference>
<feature type="domain" description="ABC transporter" evidence="9">
    <location>
        <begin position="10"/>
        <end position="250"/>
    </location>
</feature>
<evidence type="ECO:0000256" key="4">
    <source>
        <dbReference type="ARBA" id="ARBA00022475"/>
    </source>
</evidence>
<dbReference type="NCBIfam" id="NF010167">
    <property type="entry name" value="PRK13648.1"/>
    <property type="match status" value="2"/>
</dbReference>
<dbReference type="PROSITE" id="PS00211">
    <property type="entry name" value="ABC_TRANSPORTER_1"/>
    <property type="match status" value="2"/>
</dbReference>
<dbReference type="InterPro" id="IPR050095">
    <property type="entry name" value="ECF_ABC_transporter_ATP-bd"/>
</dbReference>
<proteinExistence type="inferred from homology"/>
<accession>A0AAF0CRH0</accession>
<dbReference type="KEGG" id="slom:PXH66_07130"/>
<keyword evidence="4" id="KW-1003">Cell membrane</keyword>
<evidence type="ECO:0000256" key="2">
    <source>
        <dbReference type="ARBA" id="ARBA00005417"/>
    </source>
</evidence>
<keyword evidence="8" id="KW-0472">Membrane</keyword>
<keyword evidence="5" id="KW-0547">Nucleotide-binding</keyword>
<dbReference type="EMBL" id="CP119075">
    <property type="protein sequence ID" value="WED66621.1"/>
    <property type="molecule type" value="Genomic_DNA"/>
</dbReference>
<dbReference type="GO" id="GO:0016887">
    <property type="term" value="F:ATP hydrolysis activity"/>
    <property type="evidence" value="ECO:0007669"/>
    <property type="project" value="InterPro"/>
</dbReference>
<comment type="similarity">
    <text evidence="2">Belongs to the ABC transporter superfamily.</text>
</comment>
<evidence type="ECO:0000256" key="1">
    <source>
        <dbReference type="ARBA" id="ARBA00004236"/>
    </source>
</evidence>
<evidence type="ECO:0000313" key="11">
    <source>
        <dbReference type="Proteomes" id="UP001218638"/>
    </source>
</evidence>
<name>A0AAF0CRH0_9BACT</name>
<sequence length="575" mass="61561">MTTVCTAPLVSFRQVSYAYPRSTEPVLRDITLDIAPGEIIGLLGPSGAGKTTLCLALTGIVPQFYRGRFFGHLTVAAHDTLDHPIHSLSQAVGLVLQDPESQLVTASVEHEVAFALENAGLPVAEIHERVARALAAVYLTDCAHKHPHDLSGGQQQRLALAAALALRPPLIVLDEPTSQLDPASTTEVFRLVRELNATHGTTFVIASHASEEMATYVDRAIVLDAGRIVADGPASKIFAHTALFSRLHLRLPEVTATFLHLQRGGEYPANATLPVTHAAGLAAIQTLPPAHAFTLPPAAPPDRGVPILELRNVTHTYADGTTALRGIDVQIPRGEYCLIIGQNGAGKSTLLKHFLNLLQPTSGEALIDGVPLRDFKVSALAQRIGYVPQNPDRQLFNATVEAEVGFSLQATNLDPAARQARLDEALEAMQLVHLRHAHPFSLSKGDRARVVIAAVLALKPEVLVFDEPTTGQDAAGARAILDLTQELHALGHTIVIVTHHLYLMPDYAHRVLVMGHGQLLLDAPIRDAFHAIDVLASTSVAPTQAVALARASHPDNRALTPAELALSFAPPRSRP</sequence>
<organism evidence="10 11">
    <name type="scientific">Synoicihabitans lomoniglobus</name>
    <dbReference type="NCBI Taxonomy" id="2909285"/>
    <lineage>
        <taxon>Bacteria</taxon>
        <taxon>Pseudomonadati</taxon>
        <taxon>Verrucomicrobiota</taxon>
        <taxon>Opitutia</taxon>
        <taxon>Opitutales</taxon>
        <taxon>Opitutaceae</taxon>
        <taxon>Synoicihabitans</taxon>
    </lineage>
</organism>
<reference evidence="10" key="1">
    <citation type="submission" date="2023-03" db="EMBL/GenBank/DDBJ databases">
        <title>Lomoglobus Profundus gen. nov., sp. nov., a novel member of the phylum Verrucomicrobia, isolated from deep-marine sediment of South China Sea.</title>
        <authorList>
            <person name="Ahmad T."/>
            <person name="Ishaq S.E."/>
            <person name="Wang F."/>
        </authorList>
    </citation>
    <scope>NUCLEOTIDE SEQUENCE</scope>
    <source>
        <strain evidence="10">LMO-M01</strain>
    </source>
</reference>
<keyword evidence="11" id="KW-1185">Reference proteome</keyword>
<dbReference type="Pfam" id="PF00005">
    <property type="entry name" value="ABC_tran"/>
    <property type="match status" value="2"/>
</dbReference>
<evidence type="ECO:0000256" key="7">
    <source>
        <dbReference type="ARBA" id="ARBA00022967"/>
    </source>
</evidence>
<evidence type="ECO:0000259" key="9">
    <source>
        <dbReference type="PROSITE" id="PS50893"/>
    </source>
</evidence>
<dbReference type="GO" id="GO:0043190">
    <property type="term" value="C:ATP-binding cassette (ABC) transporter complex"/>
    <property type="evidence" value="ECO:0007669"/>
    <property type="project" value="TreeGrafter"/>
</dbReference>
<dbReference type="GO" id="GO:0005524">
    <property type="term" value="F:ATP binding"/>
    <property type="evidence" value="ECO:0007669"/>
    <property type="project" value="UniProtKB-KW"/>
</dbReference>
<dbReference type="InterPro" id="IPR017871">
    <property type="entry name" value="ABC_transporter-like_CS"/>
</dbReference>
<evidence type="ECO:0000256" key="3">
    <source>
        <dbReference type="ARBA" id="ARBA00022448"/>
    </source>
</evidence>
<dbReference type="InterPro" id="IPR003439">
    <property type="entry name" value="ABC_transporter-like_ATP-bd"/>
</dbReference>
<evidence type="ECO:0000256" key="6">
    <source>
        <dbReference type="ARBA" id="ARBA00022840"/>
    </source>
</evidence>
<dbReference type="SMART" id="SM00382">
    <property type="entry name" value="AAA"/>
    <property type="match status" value="2"/>
</dbReference>
<dbReference type="InterPro" id="IPR003593">
    <property type="entry name" value="AAA+_ATPase"/>
</dbReference>
<dbReference type="Gene3D" id="3.40.50.300">
    <property type="entry name" value="P-loop containing nucleotide triphosphate hydrolases"/>
    <property type="match status" value="2"/>
</dbReference>
<dbReference type="InterPro" id="IPR015856">
    <property type="entry name" value="ABC_transpr_CbiO/EcfA_su"/>
</dbReference>
<comment type="subcellular location">
    <subcellularLocation>
        <location evidence="1">Cell membrane</location>
    </subcellularLocation>
</comment>
<keyword evidence="6" id="KW-0067">ATP-binding</keyword>
<evidence type="ECO:0000313" key="10">
    <source>
        <dbReference type="EMBL" id="WED66621.1"/>
    </source>
</evidence>
<dbReference type="FunFam" id="3.40.50.300:FF:000224">
    <property type="entry name" value="Energy-coupling factor transporter ATP-binding protein EcfA"/>
    <property type="match status" value="2"/>
</dbReference>
<dbReference type="SUPFAM" id="SSF52540">
    <property type="entry name" value="P-loop containing nucleoside triphosphate hydrolases"/>
    <property type="match status" value="2"/>
</dbReference>
<dbReference type="PANTHER" id="PTHR43553">
    <property type="entry name" value="HEAVY METAL TRANSPORTER"/>
    <property type="match status" value="1"/>
</dbReference>
<protein>
    <submittedName>
        <fullName evidence="10">Energy-coupling factor transporter ATPase</fullName>
    </submittedName>
</protein>
<dbReference type="GO" id="GO:0042626">
    <property type="term" value="F:ATPase-coupled transmembrane transporter activity"/>
    <property type="evidence" value="ECO:0007669"/>
    <property type="project" value="TreeGrafter"/>
</dbReference>
<dbReference type="InterPro" id="IPR027417">
    <property type="entry name" value="P-loop_NTPase"/>
</dbReference>
<gene>
    <name evidence="10" type="ORF">PXH66_07130</name>
</gene>
<evidence type="ECO:0000256" key="8">
    <source>
        <dbReference type="ARBA" id="ARBA00023136"/>
    </source>
</evidence>
<dbReference type="PANTHER" id="PTHR43553:SF24">
    <property type="entry name" value="ENERGY-COUPLING FACTOR TRANSPORTER ATP-BINDING PROTEIN ECFA1"/>
    <property type="match status" value="1"/>
</dbReference>
<dbReference type="AlphaFoldDB" id="A0AAF0CRH0"/>